<dbReference type="InterPro" id="IPR036805">
    <property type="entry name" value="Tscrpt_elong_fac_GreA/B_N_sf"/>
</dbReference>
<dbReference type="Proteomes" id="UP000317214">
    <property type="component" value="Chromosome"/>
</dbReference>
<keyword evidence="1 4" id="KW-0805">Transcription regulation</keyword>
<comment type="function">
    <text evidence="4">Necessary for efficient RNA polymerase transcription elongation past template-encoded arresting sites. The arresting sites in DNA have the property of trapping a certain fraction of elongating RNA polymerases that pass through, resulting in locked ternary complexes. Cleavage of the nascent transcript by cleavage factors such as GreA or GreB allows the resumption of elongation from the new 3'terminus. GreB releases sequences of up to 9 nucleotides in length.</text>
</comment>
<evidence type="ECO:0000256" key="3">
    <source>
        <dbReference type="ARBA" id="ARBA00023163"/>
    </source>
</evidence>
<dbReference type="InterPro" id="IPR028624">
    <property type="entry name" value="Tscrpt_elong_fac_GreA/B"/>
</dbReference>
<dbReference type="InterPro" id="IPR018151">
    <property type="entry name" value="TF_GreA/GreB_CS"/>
</dbReference>
<evidence type="ECO:0000256" key="4">
    <source>
        <dbReference type="HAMAP-Rule" id="MF_00930"/>
    </source>
</evidence>
<protein>
    <recommendedName>
        <fullName evidence="4">Transcription elongation factor GreB</fullName>
    </recommendedName>
    <alternativeName>
        <fullName evidence="4">Transcript cleavage factor GreB</fullName>
    </alternativeName>
</protein>
<keyword evidence="7" id="KW-0251">Elongation factor</keyword>
<dbReference type="Gene3D" id="1.10.287.180">
    <property type="entry name" value="Transcription elongation factor, GreA/GreB, N-terminal domain"/>
    <property type="match status" value="1"/>
</dbReference>
<keyword evidence="7" id="KW-0648">Protein biosynthesis</keyword>
<organism evidence="7 8">
    <name type="scientific">Neokomagataea tanensis</name>
    <dbReference type="NCBI Taxonomy" id="661191"/>
    <lineage>
        <taxon>Bacteria</taxon>
        <taxon>Pseudomonadati</taxon>
        <taxon>Pseudomonadota</taxon>
        <taxon>Alphaproteobacteria</taxon>
        <taxon>Acetobacterales</taxon>
        <taxon>Acetobacteraceae</taxon>
        <taxon>Neokomagataea</taxon>
    </lineage>
</organism>
<dbReference type="NCBIfam" id="TIGR01461">
    <property type="entry name" value="greB"/>
    <property type="match status" value="1"/>
</dbReference>
<gene>
    <name evidence="4 7" type="primary">greB</name>
    <name evidence="7" type="ORF">D5366_07870</name>
</gene>
<dbReference type="Pfam" id="PF03449">
    <property type="entry name" value="GreA_GreB_N"/>
    <property type="match status" value="1"/>
</dbReference>
<sequence length="164" mass="18396">MAEKTALSDYLSPQGADTMRAELKALAQEERPRVVEIVSWAASNGDRSENADYQYGKRRLREIDRRLRFLTKRLERAVIVDPAAQTVRDRVFFGAAVTYVGDDDVEQTVTILGVDESDLSRGEVSLVSPIARALMRTRVGDVALLQTPRGQVEIEVLNIQYPDM</sequence>
<dbReference type="Gene3D" id="3.10.50.30">
    <property type="entry name" value="Transcription elongation factor, GreA/GreB, C-terminal domain"/>
    <property type="match status" value="1"/>
</dbReference>
<dbReference type="RefSeq" id="WP_141492996.1">
    <property type="nucleotide sequence ID" value="NZ_CP032485.1"/>
</dbReference>
<keyword evidence="3 4" id="KW-0804">Transcription</keyword>
<dbReference type="PANTHER" id="PTHR30437:SF6">
    <property type="entry name" value="TRANSCRIPTION ELONGATION FACTOR GREB"/>
    <property type="match status" value="1"/>
</dbReference>
<dbReference type="PROSITE" id="PS00829">
    <property type="entry name" value="GREAB_1"/>
    <property type="match status" value="1"/>
</dbReference>
<keyword evidence="8" id="KW-1185">Reference proteome</keyword>
<dbReference type="FunFam" id="1.10.287.180:FF:000001">
    <property type="entry name" value="Transcription elongation factor GreA"/>
    <property type="match status" value="1"/>
</dbReference>
<evidence type="ECO:0000256" key="1">
    <source>
        <dbReference type="ARBA" id="ARBA00023015"/>
    </source>
</evidence>
<dbReference type="GO" id="GO:0032784">
    <property type="term" value="P:regulation of DNA-templated transcription elongation"/>
    <property type="evidence" value="ECO:0007669"/>
    <property type="project" value="UniProtKB-UniRule"/>
</dbReference>
<dbReference type="FunFam" id="3.10.50.30:FF:000001">
    <property type="entry name" value="Transcription elongation factor GreA"/>
    <property type="match status" value="1"/>
</dbReference>
<dbReference type="HAMAP" id="MF_00930">
    <property type="entry name" value="GreB"/>
    <property type="match status" value="1"/>
</dbReference>
<reference evidence="7 8" key="1">
    <citation type="submission" date="2018-09" db="EMBL/GenBank/DDBJ databases">
        <title>The complete genome sequence of Neokomagataea tanensis NBRC 106556(T).</title>
        <authorList>
            <person name="Chua K.-O."/>
            <person name="See-Too W.-S."/>
            <person name="Hong K.-W."/>
            <person name="Yin W.-F."/>
            <person name="Chan K.-G."/>
        </authorList>
    </citation>
    <scope>NUCLEOTIDE SEQUENCE [LARGE SCALE GENOMIC DNA]</scope>
    <source>
        <strain evidence="8">AH13 \ NBRC 106556</strain>
    </source>
</reference>
<dbReference type="PIRSF" id="PIRSF006092">
    <property type="entry name" value="GreA_GreB"/>
    <property type="match status" value="1"/>
</dbReference>
<dbReference type="KEGG" id="ntn:D5366_07870"/>
<feature type="domain" description="Transcription elongation factor GreA/GreB C-terminal" evidence="5">
    <location>
        <begin position="89"/>
        <end position="161"/>
    </location>
</feature>
<proteinExistence type="inferred from homology"/>
<comment type="similarity">
    <text evidence="4">Belongs to the GreA/GreB family. GreB subfamily.</text>
</comment>
<dbReference type="GO" id="GO:0003746">
    <property type="term" value="F:translation elongation factor activity"/>
    <property type="evidence" value="ECO:0007669"/>
    <property type="project" value="UniProtKB-KW"/>
</dbReference>
<dbReference type="HAMAP" id="MF_00105">
    <property type="entry name" value="GreA_GreB"/>
    <property type="match status" value="1"/>
</dbReference>
<evidence type="ECO:0000256" key="2">
    <source>
        <dbReference type="ARBA" id="ARBA00023125"/>
    </source>
</evidence>
<dbReference type="NCBIfam" id="NF002506">
    <property type="entry name" value="PRK01885.1"/>
    <property type="match status" value="1"/>
</dbReference>
<dbReference type="GO" id="GO:0070063">
    <property type="term" value="F:RNA polymerase binding"/>
    <property type="evidence" value="ECO:0007669"/>
    <property type="project" value="InterPro"/>
</dbReference>
<keyword evidence="2 4" id="KW-0238">DNA-binding</keyword>
<dbReference type="InterPro" id="IPR036953">
    <property type="entry name" value="GreA/GreB_C_sf"/>
</dbReference>
<dbReference type="PANTHER" id="PTHR30437">
    <property type="entry name" value="TRANSCRIPTION ELONGATION FACTOR GREA"/>
    <property type="match status" value="1"/>
</dbReference>
<dbReference type="InterPro" id="IPR022691">
    <property type="entry name" value="Tscrpt_elong_fac_GreA/B_N"/>
</dbReference>
<evidence type="ECO:0000313" key="7">
    <source>
        <dbReference type="EMBL" id="QDH25142.1"/>
    </source>
</evidence>
<dbReference type="InterPro" id="IPR023459">
    <property type="entry name" value="Tscrpt_elong_fac_GreA/B_fam"/>
</dbReference>
<dbReference type="InterPro" id="IPR006358">
    <property type="entry name" value="Tscrpt_elong_fac_GreB"/>
</dbReference>
<dbReference type="InterPro" id="IPR001437">
    <property type="entry name" value="Tscrpt_elong_fac_GreA/B_C"/>
</dbReference>
<dbReference type="GO" id="GO:0006354">
    <property type="term" value="P:DNA-templated transcription elongation"/>
    <property type="evidence" value="ECO:0007669"/>
    <property type="project" value="TreeGrafter"/>
</dbReference>
<evidence type="ECO:0000259" key="5">
    <source>
        <dbReference type="Pfam" id="PF01272"/>
    </source>
</evidence>
<feature type="domain" description="Transcription elongation factor GreA/GreB N-terminal" evidence="6">
    <location>
        <begin position="10"/>
        <end position="79"/>
    </location>
</feature>
<accession>A0A4Y6V4W2</accession>
<dbReference type="GO" id="GO:0003677">
    <property type="term" value="F:DNA binding"/>
    <property type="evidence" value="ECO:0007669"/>
    <property type="project" value="UniProtKB-UniRule"/>
</dbReference>
<evidence type="ECO:0000259" key="6">
    <source>
        <dbReference type="Pfam" id="PF03449"/>
    </source>
</evidence>
<dbReference type="SUPFAM" id="SSF54534">
    <property type="entry name" value="FKBP-like"/>
    <property type="match status" value="1"/>
</dbReference>
<dbReference type="SUPFAM" id="SSF46557">
    <property type="entry name" value="GreA transcript cleavage protein, N-terminal domain"/>
    <property type="match status" value="1"/>
</dbReference>
<dbReference type="Pfam" id="PF01272">
    <property type="entry name" value="GreA_GreB"/>
    <property type="match status" value="1"/>
</dbReference>
<dbReference type="OrthoDB" id="9808774at2"/>
<evidence type="ECO:0000313" key="8">
    <source>
        <dbReference type="Proteomes" id="UP000317214"/>
    </source>
</evidence>
<dbReference type="EMBL" id="CP032485">
    <property type="protein sequence ID" value="QDH25142.1"/>
    <property type="molecule type" value="Genomic_DNA"/>
</dbReference>
<dbReference type="AlphaFoldDB" id="A0A4Y6V4W2"/>
<name>A0A4Y6V4W2_9PROT</name>